<proteinExistence type="predicted"/>
<dbReference type="Pfam" id="PF08797">
    <property type="entry name" value="HIRAN"/>
    <property type="match status" value="1"/>
</dbReference>
<dbReference type="Proteomes" id="UP000321199">
    <property type="component" value="Chromosome"/>
</dbReference>
<keyword evidence="2" id="KW-0378">Hydrolase</keyword>
<dbReference type="GO" id="GO:0016818">
    <property type="term" value="F:hydrolase activity, acting on acid anhydrides, in phosphorus-containing anhydrides"/>
    <property type="evidence" value="ECO:0007669"/>
    <property type="project" value="InterPro"/>
</dbReference>
<evidence type="ECO:0000259" key="3">
    <source>
        <dbReference type="SMART" id="SM00910"/>
    </source>
</evidence>
<dbReference type="GO" id="GO:0008270">
    <property type="term" value="F:zinc ion binding"/>
    <property type="evidence" value="ECO:0007669"/>
    <property type="project" value="InterPro"/>
</dbReference>
<protein>
    <recommendedName>
        <fullName evidence="3">HIRAN domain-containing protein</fullName>
    </recommendedName>
</protein>
<evidence type="ECO:0000313" key="4">
    <source>
        <dbReference type="EMBL" id="QEA11663.1"/>
    </source>
</evidence>
<dbReference type="OrthoDB" id="452395at2"/>
<dbReference type="SMART" id="SM00910">
    <property type="entry name" value="HIRAN"/>
    <property type="match status" value="1"/>
</dbReference>
<accession>A0A5B8RRM7</accession>
<dbReference type="Gene3D" id="3.30.70.2330">
    <property type="match status" value="1"/>
</dbReference>
<name>A0A5B8RRM7_9BURK</name>
<keyword evidence="5" id="KW-1185">Reference proteome</keyword>
<dbReference type="AlphaFoldDB" id="A0A5B8RRM7"/>
<dbReference type="InterPro" id="IPR014905">
    <property type="entry name" value="HIRAN"/>
</dbReference>
<evidence type="ECO:0000256" key="2">
    <source>
        <dbReference type="ARBA" id="ARBA00022801"/>
    </source>
</evidence>
<organism evidence="4 5">
    <name type="scientific">Comamonas flocculans</name>
    <dbReference type="NCBI Taxonomy" id="2597701"/>
    <lineage>
        <taxon>Bacteria</taxon>
        <taxon>Pseudomonadati</taxon>
        <taxon>Pseudomonadota</taxon>
        <taxon>Betaproteobacteria</taxon>
        <taxon>Burkholderiales</taxon>
        <taxon>Comamonadaceae</taxon>
        <taxon>Comamonas</taxon>
    </lineage>
</organism>
<reference evidence="4 5" key="1">
    <citation type="submission" date="2019-07" db="EMBL/GenBank/DDBJ databases">
        <title>Complete genome sequence of Comamonas sp. NLF 7-7 isolated from livestock.</title>
        <authorList>
            <person name="Kim D.H."/>
            <person name="Kim J.G."/>
        </authorList>
    </citation>
    <scope>NUCLEOTIDE SEQUENCE [LARGE SCALE GENOMIC DNA]</scope>
    <source>
        <strain evidence="4 5">NLF 7-7</strain>
    </source>
</reference>
<dbReference type="KEGG" id="cof:FOZ74_00585"/>
<sequence length="259" mass="28719">MNTTVFIAWRGGSAERGEWSPVAKLEHVDGEYRFAYTHGALTLPGFHPFPGMDDLGTVYRSRTLFPLLANRLLSRSRPEYEAWLTWSGFDPKNAPTPLAVLGVTEGIRQTDALEVFPQPVADAQGRYSDHFFLHGLRHAGASAHEWLATLRAQDVLRLELEDDNAHDPRAVAVLDDGAERLRLGYVPRYLARDVRALVARSGMQSIDLRVARVNHGAPLQMRVLCVLRAPWPHGFAPCTGAEFQPLAEVAEAPQLAHAT</sequence>
<feature type="domain" description="HIRAN" evidence="3">
    <location>
        <begin position="126"/>
        <end position="231"/>
    </location>
</feature>
<dbReference type="EMBL" id="CP042344">
    <property type="protein sequence ID" value="QEA11663.1"/>
    <property type="molecule type" value="Genomic_DNA"/>
</dbReference>
<keyword evidence="1" id="KW-0479">Metal-binding</keyword>
<dbReference type="GO" id="GO:0003676">
    <property type="term" value="F:nucleic acid binding"/>
    <property type="evidence" value="ECO:0007669"/>
    <property type="project" value="InterPro"/>
</dbReference>
<evidence type="ECO:0000256" key="1">
    <source>
        <dbReference type="ARBA" id="ARBA00022723"/>
    </source>
</evidence>
<gene>
    <name evidence="4" type="ORF">FOZ74_00585</name>
</gene>
<dbReference type="RefSeq" id="WP_146911184.1">
    <property type="nucleotide sequence ID" value="NZ_CP042344.1"/>
</dbReference>
<evidence type="ECO:0000313" key="5">
    <source>
        <dbReference type="Proteomes" id="UP000321199"/>
    </source>
</evidence>